<dbReference type="AlphaFoldDB" id="A0A6G9CVM1"/>
<reference evidence="1 2" key="1">
    <citation type="submission" date="2020-03" db="EMBL/GenBank/DDBJ databases">
        <title>Screen low temperature-resistant strains for efficient degradation of petroleum hydrocarbons under the low temperature.</title>
        <authorList>
            <person name="Wang Y."/>
            <person name="Chen J."/>
        </authorList>
    </citation>
    <scope>NUCLEOTIDE SEQUENCE [LARGE SCALE GENOMIC DNA]</scope>
    <source>
        <strain evidence="1 2">KB1</strain>
    </source>
</reference>
<dbReference type="EMBL" id="CP050124">
    <property type="protein sequence ID" value="QIP40944.1"/>
    <property type="molecule type" value="Genomic_DNA"/>
</dbReference>
<sequence>MAPDIVMLPGTCRTSSGVVLPSSMAAAAVTILFTDPGSNGVLTDGLPISAVGAFLSMPIAGLKVLSLDMANTCPVLESMTTTEAFFAPDLSLAIWTCC</sequence>
<protein>
    <submittedName>
        <fullName evidence="1">Uncharacterized protein</fullName>
    </submittedName>
</protein>
<name>A0A6G9CVM1_RHOER</name>
<gene>
    <name evidence="1" type="ORF">G9444_3700</name>
</gene>
<dbReference type="Proteomes" id="UP000502345">
    <property type="component" value="Chromosome"/>
</dbReference>
<proteinExistence type="predicted"/>
<evidence type="ECO:0000313" key="2">
    <source>
        <dbReference type="Proteomes" id="UP000502345"/>
    </source>
</evidence>
<accession>A0A6G9CVM1</accession>
<organism evidence="1 2">
    <name type="scientific">Rhodococcus erythropolis</name>
    <name type="common">Arthrobacter picolinophilus</name>
    <dbReference type="NCBI Taxonomy" id="1833"/>
    <lineage>
        <taxon>Bacteria</taxon>
        <taxon>Bacillati</taxon>
        <taxon>Actinomycetota</taxon>
        <taxon>Actinomycetes</taxon>
        <taxon>Mycobacteriales</taxon>
        <taxon>Nocardiaceae</taxon>
        <taxon>Rhodococcus</taxon>
        <taxon>Rhodococcus erythropolis group</taxon>
    </lineage>
</organism>
<evidence type="ECO:0000313" key="1">
    <source>
        <dbReference type="EMBL" id="QIP40944.1"/>
    </source>
</evidence>